<dbReference type="RefSeq" id="WP_022192509.1">
    <property type="nucleotide sequence ID" value="NZ_CP051672.1"/>
</dbReference>
<dbReference type="AlphaFoldDB" id="A0A7L5EHS6"/>
<dbReference type="Proteomes" id="UP000501982">
    <property type="component" value="Chromosome"/>
</dbReference>
<dbReference type="EMBL" id="CP051672">
    <property type="protein sequence ID" value="QJE30185.1"/>
    <property type="molecule type" value="Genomic_DNA"/>
</dbReference>
<evidence type="ECO:0000313" key="1">
    <source>
        <dbReference type="EMBL" id="QJE30185.1"/>
    </source>
</evidence>
<name>A0A7L5EHS6_PARDI</name>
<evidence type="ECO:0008006" key="3">
    <source>
        <dbReference type="Google" id="ProtNLM"/>
    </source>
</evidence>
<evidence type="ECO:0000313" key="2">
    <source>
        <dbReference type="Proteomes" id="UP000501982"/>
    </source>
</evidence>
<reference evidence="1 2" key="1">
    <citation type="submission" date="2020-04" db="EMBL/GenBank/DDBJ databases">
        <title>Complete Genomes and Methylome analysis of CBBP consortium that reverse antibiotic-induced susceptibility to vancomycin-resistant Enterococcus faecium infection.</title>
        <authorList>
            <person name="Fomenkov A."/>
            <person name="Zhang Z."/>
            <person name="Pamer E."/>
            <person name="Roberts R.J."/>
        </authorList>
    </citation>
    <scope>NUCLEOTIDE SEQUENCE [LARGE SCALE GENOMIC DNA]</scope>
    <source>
        <strain evidence="2">CBBP</strain>
    </source>
</reference>
<gene>
    <name evidence="1" type="ORF">HHO38_18680</name>
</gene>
<proteinExistence type="predicted"/>
<accession>A0A7L5EHS6</accession>
<protein>
    <recommendedName>
        <fullName evidence="3">Toxin-antitoxin system protein</fullName>
    </recommendedName>
</protein>
<organism evidence="1 2">
    <name type="scientific">Parabacteroides distasonis</name>
    <dbReference type="NCBI Taxonomy" id="823"/>
    <lineage>
        <taxon>Bacteria</taxon>
        <taxon>Pseudomonadati</taxon>
        <taxon>Bacteroidota</taxon>
        <taxon>Bacteroidia</taxon>
        <taxon>Bacteroidales</taxon>
        <taxon>Tannerellaceae</taxon>
        <taxon>Parabacteroides</taxon>
    </lineage>
</organism>
<sequence>MSNALSLPRKKKLIELPEDTLKRLSFMAVSEGKSLKAFIENLLITEAKTMNDEDLYRHLVETRPEGKVYLSDKEKEDFEKSLGI</sequence>